<sequence length="86" mass="9559">MGIADEVERQLDELSTYDAAPLWHTVPQLIAELRAANVKIAQLIRKDFESSVALGIAKIERATARSAYERLRRKYAPGEVPPRGLG</sequence>
<dbReference type="AlphaFoldDB" id="A0AAE4U231"/>
<evidence type="ECO:0000313" key="1">
    <source>
        <dbReference type="EMBL" id="MDV7010800.1"/>
    </source>
</evidence>
<protein>
    <submittedName>
        <fullName evidence="1">Uncharacterized protein</fullName>
    </submittedName>
</protein>
<dbReference type="Proteomes" id="UP001187143">
    <property type="component" value="Unassembled WGS sequence"/>
</dbReference>
<name>A0AAE4U231_MYCIT</name>
<accession>A0AAE4U231</accession>
<reference evidence="1" key="1">
    <citation type="submission" date="2023-10" db="EMBL/GenBank/DDBJ databases">
        <title>Characterization and genome sequence of Mycobacterium intracellulare ABSURDO, a novel pathogenic isolate with three colony morphotypes that vary in growth and acid-fastness.</title>
        <authorList>
            <person name="Jude B.A."/>
            <person name="Robinson R.T."/>
        </authorList>
    </citation>
    <scope>NUCLEOTIDE SEQUENCE</scope>
    <source>
        <strain evidence="1">ABSURDO Component B</strain>
    </source>
</reference>
<proteinExistence type="predicted"/>
<dbReference type="EMBL" id="JAWLLD010000001">
    <property type="protein sequence ID" value="MDV7010800.1"/>
    <property type="molecule type" value="Genomic_DNA"/>
</dbReference>
<gene>
    <name evidence="1" type="ORF">R4F53_00565</name>
</gene>
<organism evidence="1 2">
    <name type="scientific">Mycobacterium intracellulare</name>
    <dbReference type="NCBI Taxonomy" id="1767"/>
    <lineage>
        <taxon>Bacteria</taxon>
        <taxon>Bacillati</taxon>
        <taxon>Actinomycetota</taxon>
        <taxon>Actinomycetes</taxon>
        <taxon>Mycobacteriales</taxon>
        <taxon>Mycobacteriaceae</taxon>
        <taxon>Mycobacterium</taxon>
        <taxon>Mycobacterium avium complex (MAC)</taxon>
    </lineage>
</organism>
<comment type="caution">
    <text evidence="1">The sequence shown here is derived from an EMBL/GenBank/DDBJ whole genome shotgun (WGS) entry which is preliminary data.</text>
</comment>
<dbReference type="RefSeq" id="WP_317727109.1">
    <property type="nucleotide sequence ID" value="NZ_JAWLLC010000002.1"/>
</dbReference>
<evidence type="ECO:0000313" key="2">
    <source>
        <dbReference type="Proteomes" id="UP001187143"/>
    </source>
</evidence>